<dbReference type="InterPro" id="IPR036856">
    <property type="entry name" value="Ald_Oxase/Xan_DH_a/b_sf"/>
</dbReference>
<accession>A0A4T2C6U3</accession>
<dbReference type="GO" id="GO:0005506">
    <property type="term" value="F:iron ion binding"/>
    <property type="evidence" value="ECO:0007669"/>
    <property type="project" value="InterPro"/>
</dbReference>
<name>A0A4T2C6U3_9MICO</name>
<dbReference type="InterPro" id="IPR001041">
    <property type="entry name" value="2Fe-2S_ferredoxin-type"/>
</dbReference>
<proteinExistence type="inferred from homology"/>
<dbReference type="SUPFAM" id="SSF56003">
    <property type="entry name" value="Molybdenum cofactor-binding domain"/>
    <property type="match status" value="1"/>
</dbReference>
<dbReference type="Gene3D" id="3.10.20.30">
    <property type="match status" value="1"/>
</dbReference>
<dbReference type="SUPFAM" id="SSF54292">
    <property type="entry name" value="2Fe-2S ferredoxin-like"/>
    <property type="match status" value="1"/>
</dbReference>
<dbReference type="SMART" id="SM01008">
    <property type="entry name" value="Ald_Xan_dh_C"/>
    <property type="match status" value="1"/>
</dbReference>
<dbReference type="PROSITE" id="PS51085">
    <property type="entry name" value="2FE2S_FER_2"/>
    <property type="match status" value="1"/>
</dbReference>
<dbReference type="Pfam" id="PF01315">
    <property type="entry name" value="Ald_Xan_dh_C"/>
    <property type="match status" value="1"/>
</dbReference>
<dbReference type="InterPro" id="IPR002888">
    <property type="entry name" value="2Fe-2S-bd"/>
</dbReference>
<evidence type="ECO:0000313" key="9">
    <source>
        <dbReference type="Proteomes" id="UP000306192"/>
    </source>
</evidence>
<evidence type="ECO:0000259" key="7">
    <source>
        <dbReference type="PROSITE" id="PS51085"/>
    </source>
</evidence>
<dbReference type="Gene3D" id="3.90.1170.50">
    <property type="entry name" value="Aldehyde oxidase/xanthine dehydrogenase, a/b hammerhead"/>
    <property type="match status" value="1"/>
</dbReference>
<dbReference type="SUPFAM" id="SSF47741">
    <property type="entry name" value="CO dehydrogenase ISP C-domain like"/>
    <property type="match status" value="1"/>
</dbReference>
<dbReference type="InterPro" id="IPR036010">
    <property type="entry name" value="2Fe-2S_ferredoxin-like_sf"/>
</dbReference>
<protein>
    <submittedName>
        <fullName evidence="8">Aldehyde oxidase</fullName>
    </submittedName>
</protein>
<comment type="caution">
    <text evidence="8">The sequence shown here is derived from an EMBL/GenBank/DDBJ whole genome shotgun (WGS) entry which is preliminary data.</text>
</comment>
<dbReference type="PROSITE" id="PS00197">
    <property type="entry name" value="2FE2S_FER_1"/>
    <property type="match status" value="1"/>
</dbReference>
<dbReference type="Pfam" id="PF01799">
    <property type="entry name" value="Fer2_2"/>
    <property type="match status" value="1"/>
</dbReference>
<dbReference type="InterPro" id="IPR000674">
    <property type="entry name" value="Ald_Oxase/Xan_DH_a/b"/>
</dbReference>
<evidence type="ECO:0000256" key="3">
    <source>
        <dbReference type="ARBA" id="ARBA00022723"/>
    </source>
</evidence>
<keyword evidence="2" id="KW-0500">Molybdenum</keyword>
<dbReference type="AlphaFoldDB" id="A0A4T2C6U3"/>
<dbReference type="PANTHER" id="PTHR11908">
    <property type="entry name" value="XANTHINE DEHYDROGENASE"/>
    <property type="match status" value="1"/>
</dbReference>
<dbReference type="InterPro" id="IPR008274">
    <property type="entry name" value="AldOxase/xan_DH_MoCoBD1"/>
</dbReference>
<dbReference type="RefSeq" id="WP_136641480.1">
    <property type="nucleotide sequence ID" value="NZ_QYRT01000009.1"/>
</dbReference>
<keyword evidence="4" id="KW-0560">Oxidoreductase</keyword>
<evidence type="ECO:0000256" key="6">
    <source>
        <dbReference type="SAM" id="MobiDB-lite"/>
    </source>
</evidence>
<dbReference type="Pfam" id="PF02738">
    <property type="entry name" value="MoCoBD_1"/>
    <property type="match status" value="1"/>
</dbReference>
<evidence type="ECO:0000256" key="1">
    <source>
        <dbReference type="ARBA" id="ARBA00006849"/>
    </source>
</evidence>
<feature type="compositionally biased region" description="Low complexity" evidence="6">
    <location>
        <begin position="176"/>
        <end position="198"/>
    </location>
</feature>
<dbReference type="PIRSF" id="PIRSF000127">
    <property type="entry name" value="Xanthine_DH"/>
    <property type="match status" value="1"/>
</dbReference>
<dbReference type="GO" id="GO:0016491">
    <property type="term" value="F:oxidoreductase activity"/>
    <property type="evidence" value="ECO:0007669"/>
    <property type="project" value="UniProtKB-KW"/>
</dbReference>
<reference evidence="8 9" key="1">
    <citation type="journal article" date="2019" name="Microorganisms">
        <title>Systematic Affiliation and Genome Analysis of Subtercola vilae DB165(T) with Particular Emphasis on Cold Adaptation of an Isolate from a High-Altitude Cold Volcano Lake.</title>
        <authorList>
            <person name="Villalobos A.S."/>
            <person name="Wiese J."/>
            <person name="Imhoff J.F."/>
            <person name="Dorador C."/>
            <person name="Keller A."/>
            <person name="Hentschel U."/>
        </authorList>
    </citation>
    <scope>NUCLEOTIDE SEQUENCE [LARGE SCALE GENOMIC DNA]</scope>
    <source>
        <strain evidence="8 9">DB165</strain>
    </source>
</reference>
<dbReference type="Pfam" id="PF20256">
    <property type="entry name" value="MoCoBD_2"/>
    <property type="match status" value="1"/>
</dbReference>
<sequence length="980" mass="102213">MKFTVNGEPTEATPRAGQALRTLLRDTEHFEVKKGCDTGDCGACSVLVDGEPVHSCVYPAHRIEGHDVTTVAGLGTPDALSPVQQSFVDAAGFQCGFCTAGMVVTASTLTEADPADLPRLLKGNLCRCTGYRSIRDAFAGITNVTPRPCAASSSGPVDPAACAAHAASANPGSGCPTAARSHAAAPTTAPPAATTPAPRSVGTSERAPAGARIVTGREEYTLDVAIPGLLHLVVLRSPHAHARITRLDTSAAEALEGVAAVLTHRDSPSTLFSTARHENRTDDPDDTLVLDPVIRFRGQRVAVVVAETVGIAEAASRLIEVEYDVLPANFDPAKARQPGIPLLHSGKNPNDSRIADPETNLVAALHGEYGDIAQGFADADVTVSGTWQSHRIAATALETHASIGWLDDDGRLVLRTSSQVPFLVQKELARLFDRSLDTIRVFTARVGGGFGSKQEIQTEDIVSLAVLKTGRPVQYEMSRTDELTVVPCRHPMRVSVSLGATAAGLLTAMKVDVLSDTGAYGNHGPGVMYHSCSESISVYNSPNKRVDAEAVYTNNMPSGAFRGYGLGQVVFGIESAMDDLAIALDMNPFELRRLNAVSPTDPLVVTHVEGDDLVFGGSYGLDQCLDLAQNALATGPESGRSLPAPDGPEWSVGEGMAAAMIATIPPRGHFAEASITLGLDGRYTINAGTAEFGNGTTTVHTQLAATALNTSASLIGIRQSDTDVVPYDTGAFGSAGTVVAGKAVLAAATALAVKLGEVAEALTGIPATAWQLNSEGLSSGDRMLTLTELAAAGTEAAPAVTTVRIDGGVANAAPAARGITALGTHAGHRRSLAFNVHAMRVAVNSRTGELRILQSIQAADAGFVINPEQCRGQIEGGVAQGISTSLYEELILDAEGTVTTSVLRNYHLAQFADTPTTEVYFADTADGLGPFGAKSMSEAPFNPVAPALANAVRNATGRRPRELPFSRDRLWRLLNADTAS</sequence>
<dbReference type="GO" id="GO:0051537">
    <property type="term" value="F:2 iron, 2 sulfur cluster binding"/>
    <property type="evidence" value="ECO:0007669"/>
    <property type="project" value="InterPro"/>
</dbReference>
<evidence type="ECO:0000256" key="5">
    <source>
        <dbReference type="ARBA" id="ARBA00023004"/>
    </source>
</evidence>
<dbReference type="EMBL" id="QYRT01000009">
    <property type="protein sequence ID" value="TIH38236.1"/>
    <property type="molecule type" value="Genomic_DNA"/>
</dbReference>
<evidence type="ECO:0000256" key="4">
    <source>
        <dbReference type="ARBA" id="ARBA00023002"/>
    </source>
</evidence>
<dbReference type="InterPro" id="IPR037165">
    <property type="entry name" value="AldOxase/xan_DH_Mopterin-bd_sf"/>
</dbReference>
<evidence type="ECO:0000313" key="8">
    <source>
        <dbReference type="EMBL" id="TIH38236.1"/>
    </source>
</evidence>
<dbReference type="Proteomes" id="UP000306192">
    <property type="component" value="Unassembled WGS sequence"/>
</dbReference>
<feature type="region of interest" description="Disordered" evidence="6">
    <location>
        <begin position="173"/>
        <end position="208"/>
    </location>
</feature>
<dbReference type="InterPro" id="IPR016208">
    <property type="entry name" value="Ald_Oxase/xanthine_DH-like"/>
</dbReference>
<dbReference type="Pfam" id="PF00111">
    <property type="entry name" value="Fer2"/>
    <property type="match status" value="1"/>
</dbReference>
<dbReference type="SUPFAM" id="SSF54665">
    <property type="entry name" value="CO dehydrogenase molybdoprotein N-domain-like"/>
    <property type="match status" value="1"/>
</dbReference>
<dbReference type="PANTHER" id="PTHR11908:SF132">
    <property type="entry name" value="ALDEHYDE OXIDASE 1-RELATED"/>
    <property type="match status" value="1"/>
</dbReference>
<dbReference type="OrthoDB" id="9758509at2"/>
<dbReference type="Gene3D" id="3.30.365.10">
    <property type="entry name" value="Aldehyde oxidase/xanthine dehydrogenase, molybdopterin binding domain"/>
    <property type="match status" value="4"/>
</dbReference>
<keyword evidence="5" id="KW-0408">Iron</keyword>
<dbReference type="InterPro" id="IPR036884">
    <property type="entry name" value="2Fe-2S-bd_dom_sf"/>
</dbReference>
<dbReference type="InterPro" id="IPR012675">
    <property type="entry name" value="Beta-grasp_dom_sf"/>
</dbReference>
<dbReference type="InterPro" id="IPR006058">
    <property type="entry name" value="2Fe2S_fd_BS"/>
</dbReference>
<keyword evidence="3" id="KW-0479">Metal-binding</keyword>
<organism evidence="8 9">
    <name type="scientific">Subtercola vilae</name>
    <dbReference type="NCBI Taxonomy" id="2056433"/>
    <lineage>
        <taxon>Bacteria</taxon>
        <taxon>Bacillati</taxon>
        <taxon>Actinomycetota</taxon>
        <taxon>Actinomycetes</taxon>
        <taxon>Micrococcales</taxon>
        <taxon>Microbacteriaceae</taxon>
        <taxon>Subtercola</taxon>
    </lineage>
</organism>
<feature type="domain" description="2Fe-2S ferredoxin-type" evidence="7">
    <location>
        <begin position="1"/>
        <end position="74"/>
    </location>
</feature>
<dbReference type="Gene3D" id="1.10.150.120">
    <property type="entry name" value="[2Fe-2S]-binding domain"/>
    <property type="match status" value="1"/>
</dbReference>
<dbReference type="InterPro" id="IPR046867">
    <property type="entry name" value="AldOxase/xan_DH_MoCoBD2"/>
</dbReference>
<evidence type="ECO:0000256" key="2">
    <source>
        <dbReference type="ARBA" id="ARBA00022505"/>
    </source>
</evidence>
<comment type="similarity">
    <text evidence="1">Belongs to the xanthine dehydrogenase family.</text>
</comment>
<keyword evidence="9" id="KW-1185">Reference proteome</keyword>
<gene>
    <name evidence="8" type="ORF">D4765_06500</name>
</gene>